<protein>
    <recommendedName>
        <fullName evidence="4">LPP20 lipoprotein</fullName>
    </recommendedName>
</protein>
<evidence type="ECO:0000313" key="2">
    <source>
        <dbReference type="EMBL" id="MDO3693759.1"/>
    </source>
</evidence>
<organism evidence="2 3">
    <name type="scientific">Wenyingzhuangia gilva</name>
    <dbReference type="NCBI Taxonomy" id="3057677"/>
    <lineage>
        <taxon>Bacteria</taxon>
        <taxon>Pseudomonadati</taxon>
        <taxon>Bacteroidota</taxon>
        <taxon>Flavobacteriia</taxon>
        <taxon>Flavobacteriales</taxon>
        <taxon>Flavobacteriaceae</taxon>
        <taxon>Wenyingzhuangia</taxon>
    </lineage>
</organism>
<reference evidence="2" key="1">
    <citation type="submission" date="2023-07" db="EMBL/GenBank/DDBJ databases">
        <title>Wenyingzhuangia sp. chi5 genome sequencing and assembly.</title>
        <authorList>
            <person name="Park S."/>
        </authorList>
    </citation>
    <scope>NUCLEOTIDE SEQUENCE</scope>
    <source>
        <strain evidence="2">Chi5</strain>
    </source>
</reference>
<gene>
    <name evidence="2" type="ORF">QVZ41_02715</name>
</gene>
<accession>A0ABT8VP68</accession>
<feature type="signal peptide" evidence="1">
    <location>
        <begin position="1"/>
        <end position="18"/>
    </location>
</feature>
<dbReference type="Proteomes" id="UP001168642">
    <property type="component" value="Unassembled WGS sequence"/>
</dbReference>
<evidence type="ECO:0008006" key="4">
    <source>
        <dbReference type="Google" id="ProtNLM"/>
    </source>
</evidence>
<keyword evidence="1" id="KW-0732">Signal</keyword>
<evidence type="ECO:0000313" key="3">
    <source>
        <dbReference type="Proteomes" id="UP001168642"/>
    </source>
</evidence>
<keyword evidence="3" id="KW-1185">Reference proteome</keyword>
<evidence type="ECO:0000256" key="1">
    <source>
        <dbReference type="SAM" id="SignalP"/>
    </source>
</evidence>
<sequence>MKKIICLVFVLMSMNFYAQQITEVKLKTKDYNLKKAKKQNKIFINSFSVYFEIYKEVADSKQGYKGTRGKVTGDAKVRLGVGLKGVDIDAVQAKTDLLYQETITKIKEKGFELVGIEEAKKIEFFEDYLVGKGPFMIEQDHLPGVIQSVPSGYSFMYKDPKKTELGKAVNKLTSKFNFSQYSAKQNISKDLGDVMVMDINMYVMFTEQPKGGFKLPSSLDKVAKVKIVTNLRLIDNYTVVKSADTEKMGLLGSLGSKGAAVATDVISSVDIVYGKNKIGGSPLASYTGGLKDPVEILGVMKKDKISAYQRQQTISPSLNSSAYQNIGGISLATVENRFSKNASWIEVDGEKYSEGLYNVCHVFLEENMKEIFD</sequence>
<comment type="caution">
    <text evidence="2">The sequence shown here is derived from an EMBL/GenBank/DDBJ whole genome shotgun (WGS) entry which is preliminary data.</text>
</comment>
<dbReference type="EMBL" id="JAUMIT010000001">
    <property type="protein sequence ID" value="MDO3693759.1"/>
    <property type="molecule type" value="Genomic_DNA"/>
</dbReference>
<proteinExistence type="predicted"/>
<name>A0ABT8VP68_9FLAO</name>
<feature type="chain" id="PRO_5046823876" description="LPP20 lipoprotein" evidence="1">
    <location>
        <begin position="19"/>
        <end position="373"/>
    </location>
</feature>
<dbReference type="RefSeq" id="WP_302883010.1">
    <property type="nucleotide sequence ID" value="NZ_JAUMIT010000001.1"/>
</dbReference>